<evidence type="ECO:0000313" key="3">
    <source>
        <dbReference type="Proteomes" id="UP001595765"/>
    </source>
</evidence>
<protein>
    <recommendedName>
        <fullName evidence="4">Resolvase/invertase-type recombinase catalytic domain-containing protein</fullName>
    </recommendedName>
</protein>
<evidence type="ECO:0008006" key="4">
    <source>
        <dbReference type="Google" id="ProtNLM"/>
    </source>
</evidence>
<evidence type="ECO:0000256" key="1">
    <source>
        <dbReference type="SAM" id="MobiDB-lite"/>
    </source>
</evidence>
<evidence type="ECO:0000313" key="2">
    <source>
        <dbReference type="EMBL" id="MFC4032121.1"/>
    </source>
</evidence>
<dbReference type="EMBL" id="JBHSBB010000009">
    <property type="protein sequence ID" value="MFC4032121.1"/>
    <property type="molecule type" value="Genomic_DNA"/>
</dbReference>
<name>A0ABV8HKI8_9ACTN</name>
<accession>A0ABV8HKI8</accession>
<reference evidence="3" key="1">
    <citation type="journal article" date="2019" name="Int. J. Syst. Evol. Microbiol.">
        <title>The Global Catalogue of Microorganisms (GCM) 10K type strain sequencing project: providing services to taxonomists for standard genome sequencing and annotation.</title>
        <authorList>
            <consortium name="The Broad Institute Genomics Platform"/>
            <consortium name="The Broad Institute Genome Sequencing Center for Infectious Disease"/>
            <person name="Wu L."/>
            <person name="Ma J."/>
        </authorList>
    </citation>
    <scope>NUCLEOTIDE SEQUENCE [LARGE SCALE GENOMIC DNA]</scope>
    <source>
        <strain evidence="3">CGMCC 4.7237</strain>
    </source>
</reference>
<sequence length="143" mass="15499">MVDQPPGSPSGLASKGLSMHQPKPDPIAAVAYLRRLPNLDEEAVRKLITALVAFSVEQGFGLAGVHFEEGRSQRLDTWMELITECRSEGVVNVLVPDSDHFHHAPAVAAFMREELAEKIRGTVWLMHEAGGAATTETTVPDVS</sequence>
<organism evidence="2 3">
    <name type="scientific">Streptomyces polygonati</name>
    <dbReference type="NCBI Taxonomy" id="1617087"/>
    <lineage>
        <taxon>Bacteria</taxon>
        <taxon>Bacillati</taxon>
        <taxon>Actinomycetota</taxon>
        <taxon>Actinomycetes</taxon>
        <taxon>Kitasatosporales</taxon>
        <taxon>Streptomycetaceae</taxon>
        <taxon>Streptomyces</taxon>
    </lineage>
</organism>
<comment type="caution">
    <text evidence="2">The sequence shown here is derived from an EMBL/GenBank/DDBJ whole genome shotgun (WGS) entry which is preliminary data.</text>
</comment>
<gene>
    <name evidence="2" type="ORF">ACFO3J_11560</name>
</gene>
<feature type="region of interest" description="Disordered" evidence="1">
    <location>
        <begin position="1"/>
        <end position="21"/>
    </location>
</feature>
<keyword evidence="3" id="KW-1185">Reference proteome</keyword>
<proteinExistence type="predicted"/>
<dbReference type="Proteomes" id="UP001595765">
    <property type="component" value="Unassembled WGS sequence"/>
</dbReference>
<dbReference type="RefSeq" id="WP_386428820.1">
    <property type="nucleotide sequence ID" value="NZ_JBHSBB010000009.1"/>
</dbReference>